<comment type="caution">
    <text evidence="1">The sequence shown here is derived from an EMBL/GenBank/DDBJ whole genome shotgun (WGS) entry which is preliminary data.</text>
</comment>
<sequence>MKKSENTTKSAKKNVFHTCLGRSEYAALEPLVPLIWSQLVPVYKHLKTIQDCRSKRWISARAKQES</sequence>
<gene>
    <name evidence="1" type="ORF">HanXRQr2_Chr02g0071361</name>
</gene>
<dbReference type="EMBL" id="MNCJ02000317">
    <property type="protein sequence ID" value="KAF5818895.1"/>
    <property type="molecule type" value="Genomic_DNA"/>
</dbReference>
<proteinExistence type="predicted"/>
<keyword evidence="2" id="KW-1185">Reference proteome</keyword>
<reference evidence="1" key="1">
    <citation type="journal article" date="2017" name="Nature">
        <title>The sunflower genome provides insights into oil metabolism, flowering and Asterid evolution.</title>
        <authorList>
            <person name="Badouin H."/>
            <person name="Gouzy J."/>
            <person name="Grassa C.J."/>
            <person name="Murat F."/>
            <person name="Staton S.E."/>
            <person name="Cottret L."/>
            <person name="Lelandais-Briere C."/>
            <person name="Owens G.L."/>
            <person name="Carrere S."/>
            <person name="Mayjonade B."/>
            <person name="Legrand L."/>
            <person name="Gill N."/>
            <person name="Kane N.C."/>
            <person name="Bowers J.E."/>
            <person name="Hubner S."/>
            <person name="Bellec A."/>
            <person name="Berard A."/>
            <person name="Berges H."/>
            <person name="Blanchet N."/>
            <person name="Boniface M.C."/>
            <person name="Brunel D."/>
            <person name="Catrice O."/>
            <person name="Chaidir N."/>
            <person name="Claudel C."/>
            <person name="Donnadieu C."/>
            <person name="Faraut T."/>
            <person name="Fievet G."/>
            <person name="Helmstetter N."/>
            <person name="King M."/>
            <person name="Knapp S.J."/>
            <person name="Lai Z."/>
            <person name="Le Paslier M.C."/>
            <person name="Lippi Y."/>
            <person name="Lorenzon L."/>
            <person name="Mandel J.R."/>
            <person name="Marage G."/>
            <person name="Marchand G."/>
            <person name="Marquand E."/>
            <person name="Bret-Mestries E."/>
            <person name="Morien E."/>
            <person name="Nambeesan S."/>
            <person name="Nguyen T."/>
            <person name="Pegot-Espagnet P."/>
            <person name="Pouilly N."/>
            <person name="Raftis F."/>
            <person name="Sallet E."/>
            <person name="Schiex T."/>
            <person name="Thomas J."/>
            <person name="Vandecasteele C."/>
            <person name="Vares D."/>
            <person name="Vear F."/>
            <person name="Vautrin S."/>
            <person name="Crespi M."/>
            <person name="Mangin B."/>
            <person name="Burke J.M."/>
            <person name="Salse J."/>
            <person name="Munos S."/>
            <person name="Vincourt P."/>
            <person name="Rieseberg L.H."/>
            <person name="Langlade N.B."/>
        </authorList>
    </citation>
    <scope>NUCLEOTIDE SEQUENCE</scope>
    <source>
        <tissue evidence="1">Leaves</tissue>
    </source>
</reference>
<dbReference type="Gramene" id="mRNA:HanXRQr2_Chr02g0071361">
    <property type="protein sequence ID" value="mRNA:HanXRQr2_Chr02g0071361"/>
    <property type="gene ID" value="HanXRQr2_Chr02g0071361"/>
</dbReference>
<evidence type="ECO:0000313" key="2">
    <source>
        <dbReference type="Proteomes" id="UP000215914"/>
    </source>
</evidence>
<name>A0A9K3JPD2_HELAN</name>
<protein>
    <submittedName>
        <fullName evidence="1">Uncharacterized protein</fullName>
    </submittedName>
</protein>
<dbReference type="Proteomes" id="UP000215914">
    <property type="component" value="Unassembled WGS sequence"/>
</dbReference>
<dbReference type="AlphaFoldDB" id="A0A9K3JPD2"/>
<evidence type="ECO:0000313" key="1">
    <source>
        <dbReference type="EMBL" id="KAF5818895.1"/>
    </source>
</evidence>
<reference evidence="1" key="2">
    <citation type="submission" date="2020-06" db="EMBL/GenBank/DDBJ databases">
        <title>Helianthus annuus Genome sequencing and assembly Release 2.</title>
        <authorList>
            <person name="Gouzy J."/>
            <person name="Langlade N."/>
            <person name="Munos S."/>
        </authorList>
    </citation>
    <scope>NUCLEOTIDE SEQUENCE</scope>
    <source>
        <tissue evidence="1">Leaves</tissue>
    </source>
</reference>
<accession>A0A9K3JPD2</accession>
<organism evidence="1 2">
    <name type="scientific">Helianthus annuus</name>
    <name type="common">Common sunflower</name>
    <dbReference type="NCBI Taxonomy" id="4232"/>
    <lineage>
        <taxon>Eukaryota</taxon>
        <taxon>Viridiplantae</taxon>
        <taxon>Streptophyta</taxon>
        <taxon>Embryophyta</taxon>
        <taxon>Tracheophyta</taxon>
        <taxon>Spermatophyta</taxon>
        <taxon>Magnoliopsida</taxon>
        <taxon>eudicotyledons</taxon>
        <taxon>Gunneridae</taxon>
        <taxon>Pentapetalae</taxon>
        <taxon>asterids</taxon>
        <taxon>campanulids</taxon>
        <taxon>Asterales</taxon>
        <taxon>Asteraceae</taxon>
        <taxon>Asteroideae</taxon>
        <taxon>Heliantheae alliance</taxon>
        <taxon>Heliantheae</taxon>
        <taxon>Helianthus</taxon>
    </lineage>
</organism>